<evidence type="ECO:0000256" key="1">
    <source>
        <dbReference type="ARBA" id="ARBA00008779"/>
    </source>
</evidence>
<reference evidence="6" key="1">
    <citation type="journal article" date="2021" name="Sci. Rep.">
        <title>Diploid genomic architecture of Nitzschia inconspicua, an elite biomass production diatom.</title>
        <authorList>
            <person name="Oliver A."/>
            <person name="Podell S."/>
            <person name="Pinowska A."/>
            <person name="Traller J.C."/>
            <person name="Smith S.R."/>
            <person name="McClure R."/>
            <person name="Beliaev A."/>
            <person name="Bohutskyi P."/>
            <person name="Hill E.A."/>
            <person name="Rabines A."/>
            <person name="Zheng H."/>
            <person name="Allen L.Z."/>
            <person name="Kuo A."/>
            <person name="Grigoriev I.V."/>
            <person name="Allen A.E."/>
            <person name="Hazlebeck D."/>
            <person name="Allen E.E."/>
        </authorList>
    </citation>
    <scope>NUCLEOTIDE SEQUENCE</scope>
    <source>
        <strain evidence="6">Hildebrandi</strain>
    </source>
</reference>
<feature type="region of interest" description="Disordered" evidence="3">
    <location>
        <begin position="972"/>
        <end position="1019"/>
    </location>
</feature>
<evidence type="ECO:0000259" key="5">
    <source>
        <dbReference type="Pfam" id="PF00884"/>
    </source>
</evidence>
<protein>
    <submittedName>
        <fullName evidence="6">Sulfatase</fullName>
    </submittedName>
</protein>
<feature type="signal peptide" evidence="4">
    <location>
        <begin position="1"/>
        <end position="26"/>
    </location>
</feature>
<gene>
    <name evidence="6" type="ORF">IV203_010350</name>
</gene>
<dbReference type="EMBL" id="JAGRRH010000018">
    <property type="protein sequence ID" value="KAG7350990.1"/>
    <property type="molecule type" value="Genomic_DNA"/>
</dbReference>
<name>A0A9K3KVX8_9STRA</name>
<feature type="region of interest" description="Disordered" evidence="3">
    <location>
        <begin position="236"/>
        <end position="259"/>
    </location>
</feature>
<comment type="similarity">
    <text evidence="1">Belongs to the sulfatase family.</text>
</comment>
<feature type="domain" description="Sulfatase N-terminal" evidence="5">
    <location>
        <begin position="260"/>
        <end position="691"/>
    </location>
</feature>
<dbReference type="Pfam" id="PF00884">
    <property type="entry name" value="Sulfatase"/>
    <property type="match status" value="1"/>
</dbReference>
<dbReference type="PANTHER" id="PTHR42693">
    <property type="entry name" value="ARYLSULFATASE FAMILY MEMBER"/>
    <property type="match status" value="1"/>
</dbReference>
<dbReference type="InterPro" id="IPR050738">
    <property type="entry name" value="Sulfatase"/>
</dbReference>
<keyword evidence="2" id="KW-0378">Hydrolase</keyword>
<evidence type="ECO:0000256" key="4">
    <source>
        <dbReference type="SAM" id="SignalP"/>
    </source>
</evidence>
<feature type="compositionally biased region" description="Low complexity" evidence="3">
    <location>
        <begin position="994"/>
        <end position="1015"/>
    </location>
</feature>
<sequence>MRNEIATTVLIVLVAASSLIHSLTNGLTFPTSFESSTQLFQSVDVYMDVNPDEEALLDVITTYGVMESWDVSKITDFSNLFSRQRNSNVVNLRADLSLWDVSNAQNFSSMFRGARFVDFDVSSWDVSNALDFSRMFDSASSFQGRGLAGWNVSAGLDFSEMFRGATGFGTNSDTNNLCAWGALVSSTAVTDLMFSETQCPAEQQRDDLDVEPSLRDAVAGGTSFCQPCAAQAETVGQVNGSAQSNEDKTADEESEETKRPNILLLMTDQQRFDTIRYVQDELSYYDGAFKIDTPNLDRLLQEGAYFRNAYCQCAVCAPARTTLRTGCTIERTGMQHNDLADNYAYGELFLERVESLESLDHILVEKYGYISEYYGKWHMPDLLYHSKSNLSESIVQFNDFDFLTDKFGFIGDDSSHKVRRYLKQYEEIGIISREQKHINATAVLRGKMPQMSRGKPQIDTYTRYPYIPVQLDTRYDSPVGTDLKDGSFESYEQSQPNLMGIFSLSEEESPTHFTGDIAIRALDRLKAQPESWFLTVSFHHPHPPFIAPYGTYLDKYWSNRELLHVSESLNDSMDDSAYSVITDQLPGYGDPAKIQEWTAIYYALIEEVDAKIGEILNALDSATKDTLIIFTSDHGEMLGAHKRRAKDSFYEEASRVPLIMKFPGQIKESVEVDEVVSHLDLFATILDYAGASKDDRSDGKSLRSFIEGTEYSKDYDENVVFAEWDYRTPMSPGSNQLDRQIDNRPSFLVRKGNYKLMMQKLASSNEMDMMFNLEDDPFEMNNLLGKRAMSADTAVIVKAEHMRCLLLDWMERLDGDKGYYSDPAANYGDSEGDLNEIRNRQKWKEIDFWKSSEVLKFGRLGRGDDGSFVLHEHLFFGTRKNEVVSVQLVGISGPDADLFSVDKSSIEFGHRDCKSIRISLRSEHDFPEGSQVEAIITFEVERSTGNGSSNAQSIKSNHTVQLLLNTEVYGEPKEEGEALGQNDAGMGQNDVDMSGSSNSVPPSSDGSSESPPVASQASDESKWLGYHALILSIAFSLIA</sequence>
<accession>A0A9K3KVX8</accession>
<comment type="caution">
    <text evidence="6">The sequence shown here is derived from an EMBL/GenBank/DDBJ whole genome shotgun (WGS) entry which is preliminary data.</text>
</comment>
<reference evidence="6" key="2">
    <citation type="submission" date="2021-04" db="EMBL/GenBank/DDBJ databases">
        <authorList>
            <person name="Podell S."/>
        </authorList>
    </citation>
    <scope>NUCLEOTIDE SEQUENCE</scope>
    <source>
        <strain evidence="6">Hildebrandi</strain>
    </source>
</reference>
<keyword evidence="4" id="KW-0732">Signal</keyword>
<dbReference type="Pfam" id="PF03382">
    <property type="entry name" value="DUF285"/>
    <property type="match status" value="1"/>
</dbReference>
<evidence type="ECO:0000313" key="6">
    <source>
        <dbReference type="EMBL" id="KAG7350990.1"/>
    </source>
</evidence>
<proteinExistence type="inferred from homology"/>
<dbReference type="GO" id="GO:0004065">
    <property type="term" value="F:arylsulfatase activity"/>
    <property type="evidence" value="ECO:0007669"/>
    <property type="project" value="TreeGrafter"/>
</dbReference>
<dbReference type="PANTHER" id="PTHR42693:SF53">
    <property type="entry name" value="ENDO-4-O-SULFATASE"/>
    <property type="match status" value="1"/>
</dbReference>
<evidence type="ECO:0000313" key="7">
    <source>
        <dbReference type="Proteomes" id="UP000693970"/>
    </source>
</evidence>
<organism evidence="6 7">
    <name type="scientific">Nitzschia inconspicua</name>
    <dbReference type="NCBI Taxonomy" id="303405"/>
    <lineage>
        <taxon>Eukaryota</taxon>
        <taxon>Sar</taxon>
        <taxon>Stramenopiles</taxon>
        <taxon>Ochrophyta</taxon>
        <taxon>Bacillariophyta</taxon>
        <taxon>Bacillariophyceae</taxon>
        <taxon>Bacillariophycidae</taxon>
        <taxon>Bacillariales</taxon>
        <taxon>Bacillariaceae</taxon>
        <taxon>Nitzschia</taxon>
    </lineage>
</organism>
<evidence type="ECO:0000256" key="3">
    <source>
        <dbReference type="SAM" id="MobiDB-lite"/>
    </source>
</evidence>
<keyword evidence="7" id="KW-1185">Reference proteome</keyword>
<dbReference type="Proteomes" id="UP000693970">
    <property type="component" value="Unassembled WGS sequence"/>
</dbReference>
<dbReference type="AlphaFoldDB" id="A0A9K3KVX8"/>
<dbReference type="OrthoDB" id="43924at2759"/>
<dbReference type="InterPro" id="IPR005046">
    <property type="entry name" value="DUF285"/>
</dbReference>
<evidence type="ECO:0000256" key="2">
    <source>
        <dbReference type="ARBA" id="ARBA00022801"/>
    </source>
</evidence>
<feature type="chain" id="PRO_5039891561" evidence="4">
    <location>
        <begin position="27"/>
        <end position="1039"/>
    </location>
</feature>
<dbReference type="InterPro" id="IPR000917">
    <property type="entry name" value="Sulfatase_N"/>
</dbReference>